<evidence type="ECO:0000313" key="2">
    <source>
        <dbReference type="Proteomes" id="UP000193067"/>
    </source>
</evidence>
<reference evidence="1 2" key="1">
    <citation type="journal article" date="2015" name="Biotechnol. Biofuels">
        <title>Enhanced degradation of softwood versus hardwood by the white-rot fungus Pycnoporus coccineus.</title>
        <authorList>
            <person name="Couturier M."/>
            <person name="Navarro D."/>
            <person name="Chevret D."/>
            <person name="Henrissat B."/>
            <person name="Piumi F."/>
            <person name="Ruiz-Duenas F.J."/>
            <person name="Martinez A.T."/>
            <person name="Grigoriev I.V."/>
            <person name="Riley R."/>
            <person name="Lipzen A."/>
            <person name="Berrin J.G."/>
            <person name="Master E.R."/>
            <person name="Rosso M.N."/>
        </authorList>
    </citation>
    <scope>NUCLEOTIDE SEQUENCE [LARGE SCALE GENOMIC DNA]</scope>
    <source>
        <strain evidence="1 2">BRFM310</strain>
    </source>
</reference>
<dbReference type="OrthoDB" id="2637024at2759"/>
<sequence>MHRYHPYSRHFPSRCEDRLMRTVDYRYEDEPLWEEPDDAHRRSVLTCEELVSDDGAPPAFGVGTSVEDIGGSNVALSSAASDSGMSLKLAALINDILAAMRRRRLHCQKTSCLLSEGSSSR</sequence>
<dbReference type="Proteomes" id="UP000193067">
    <property type="component" value="Unassembled WGS sequence"/>
</dbReference>
<dbReference type="AlphaFoldDB" id="A0A1Y2I9T0"/>
<dbReference type="EMBL" id="KZ084157">
    <property type="protein sequence ID" value="OSC97140.1"/>
    <property type="molecule type" value="Genomic_DNA"/>
</dbReference>
<gene>
    <name evidence="1" type="ORF">PYCCODRAFT_1196749</name>
</gene>
<accession>A0A1Y2I9T0</accession>
<keyword evidence="2" id="KW-1185">Reference proteome</keyword>
<protein>
    <submittedName>
        <fullName evidence="1">Uncharacterized protein</fullName>
    </submittedName>
</protein>
<organism evidence="1 2">
    <name type="scientific">Trametes coccinea (strain BRFM310)</name>
    <name type="common">Pycnoporus coccineus</name>
    <dbReference type="NCBI Taxonomy" id="1353009"/>
    <lineage>
        <taxon>Eukaryota</taxon>
        <taxon>Fungi</taxon>
        <taxon>Dikarya</taxon>
        <taxon>Basidiomycota</taxon>
        <taxon>Agaricomycotina</taxon>
        <taxon>Agaricomycetes</taxon>
        <taxon>Polyporales</taxon>
        <taxon>Polyporaceae</taxon>
        <taxon>Trametes</taxon>
    </lineage>
</organism>
<evidence type="ECO:0000313" key="1">
    <source>
        <dbReference type="EMBL" id="OSC97140.1"/>
    </source>
</evidence>
<name>A0A1Y2I9T0_TRAC3</name>
<proteinExistence type="predicted"/>